<dbReference type="SMART" id="SM00855">
    <property type="entry name" value="PGAM"/>
    <property type="match status" value="1"/>
</dbReference>
<dbReference type="Proteomes" id="UP001344447">
    <property type="component" value="Unassembled WGS sequence"/>
</dbReference>
<keyword evidence="2" id="KW-1185">Reference proteome</keyword>
<dbReference type="PANTHER" id="PTHR48100">
    <property type="entry name" value="BROAD-SPECIFICITY PHOSPHATASE YOR283W-RELATED"/>
    <property type="match status" value="1"/>
</dbReference>
<evidence type="ECO:0000313" key="1">
    <source>
        <dbReference type="EMBL" id="KAK5579415.1"/>
    </source>
</evidence>
<dbReference type="InterPro" id="IPR029033">
    <property type="entry name" value="His_PPase_superfam"/>
</dbReference>
<dbReference type="CDD" id="cd07067">
    <property type="entry name" value="HP_PGM_like"/>
    <property type="match status" value="1"/>
</dbReference>
<dbReference type="PANTHER" id="PTHR48100:SF1">
    <property type="entry name" value="HISTIDINE PHOSPHATASE FAMILY PROTEIN-RELATED"/>
    <property type="match status" value="1"/>
</dbReference>
<dbReference type="InterPro" id="IPR050275">
    <property type="entry name" value="PGM_Phosphatase"/>
</dbReference>
<reference evidence="1 2" key="1">
    <citation type="submission" date="2023-11" db="EMBL/GenBank/DDBJ databases">
        <title>Dfirmibasis_genome.</title>
        <authorList>
            <person name="Edelbroek B."/>
            <person name="Kjellin J."/>
            <person name="Jerlstrom-Hultqvist J."/>
            <person name="Soderbom F."/>
        </authorList>
    </citation>
    <scope>NUCLEOTIDE SEQUENCE [LARGE SCALE GENOMIC DNA]</scope>
    <source>
        <strain evidence="1 2">TNS-C-14</strain>
    </source>
</reference>
<dbReference type="SUPFAM" id="SSF53254">
    <property type="entry name" value="Phosphoglycerate mutase-like"/>
    <property type="match status" value="1"/>
</dbReference>
<sequence>MTNSTVIENQILQDGANSTIKKKVYFIRHGQSTFNIAYLANNKVDPFLFDARLTEEGEKQANELSENVEKYLKDVELVITSPLTRALCTTRRGFGKFLKENQHIKCLISPLHSETLMTSDDNGRPRSIIEKENLDFDFNSLEERWWYLPPSIKDDLSIDTELYFKTNGYQEPIESILKRIEEFKKFLLSRTESTIAVVGHSDYFYRFFDCTLPYMKNCQIVSWCSETNEKVYITK</sequence>
<accession>A0AAN7U1D5</accession>
<name>A0AAN7U1D5_9MYCE</name>
<gene>
    <name evidence="1" type="ORF">RB653_009098</name>
</gene>
<dbReference type="EMBL" id="JAVFKY010000003">
    <property type="protein sequence ID" value="KAK5579415.1"/>
    <property type="molecule type" value="Genomic_DNA"/>
</dbReference>
<organism evidence="1 2">
    <name type="scientific">Dictyostelium firmibasis</name>
    <dbReference type="NCBI Taxonomy" id="79012"/>
    <lineage>
        <taxon>Eukaryota</taxon>
        <taxon>Amoebozoa</taxon>
        <taxon>Evosea</taxon>
        <taxon>Eumycetozoa</taxon>
        <taxon>Dictyostelia</taxon>
        <taxon>Dictyosteliales</taxon>
        <taxon>Dictyosteliaceae</taxon>
        <taxon>Dictyostelium</taxon>
    </lineage>
</organism>
<proteinExistence type="predicted"/>
<dbReference type="AlphaFoldDB" id="A0AAN7U1D5"/>
<dbReference type="InterPro" id="IPR013078">
    <property type="entry name" value="His_Pase_superF_clade-1"/>
</dbReference>
<comment type="caution">
    <text evidence="1">The sequence shown here is derived from an EMBL/GenBank/DDBJ whole genome shotgun (WGS) entry which is preliminary data.</text>
</comment>
<dbReference type="Gene3D" id="3.40.50.1240">
    <property type="entry name" value="Phosphoglycerate mutase-like"/>
    <property type="match status" value="1"/>
</dbReference>
<dbReference type="Pfam" id="PF00300">
    <property type="entry name" value="His_Phos_1"/>
    <property type="match status" value="1"/>
</dbReference>
<protein>
    <recommendedName>
        <fullName evidence="3">Phosphoglycerate mutase family protein</fullName>
    </recommendedName>
</protein>
<dbReference type="GO" id="GO:0016791">
    <property type="term" value="F:phosphatase activity"/>
    <property type="evidence" value="ECO:0007669"/>
    <property type="project" value="TreeGrafter"/>
</dbReference>
<dbReference type="GO" id="GO:0005737">
    <property type="term" value="C:cytoplasm"/>
    <property type="evidence" value="ECO:0007669"/>
    <property type="project" value="TreeGrafter"/>
</dbReference>
<evidence type="ECO:0000313" key="2">
    <source>
        <dbReference type="Proteomes" id="UP001344447"/>
    </source>
</evidence>
<evidence type="ECO:0008006" key="3">
    <source>
        <dbReference type="Google" id="ProtNLM"/>
    </source>
</evidence>